<evidence type="ECO:0000313" key="1">
    <source>
        <dbReference type="EMBL" id="GJF09576.1"/>
    </source>
</evidence>
<organism evidence="1 2">
    <name type="scientific">Mycolicibacterium cyprinidarum</name>
    <dbReference type="NCBI Taxonomy" id="2860311"/>
    <lineage>
        <taxon>Bacteria</taxon>
        <taxon>Bacillati</taxon>
        <taxon>Actinomycetota</taxon>
        <taxon>Actinomycetes</taxon>
        <taxon>Mycobacteriales</taxon>
        <taxon>Mycobacteriaceae</taxon>
        <taxon>Mycolicibacterium</taxon>
    </lineage>
</organism>
<comment type="caution">
    <text evidence="1">The sequence shown here is derived from an EMBL/GenBank/DDBJ whole genome shotgun (WGS) entry which is preliminary data.</text>
</comment>
<accession>A0ABQ4V5W6</accession>
<gene>
    <name evidence="1" type="ORF">NGTWS1702_04030</name>
</gene>
<name>A0ABQ4V5W6_9MYCO</name>
<evidence type="ECO:0000313" key="2">
    <source>
        <dbReference type="Proteomes" id="UP001060504"/>
    </source>
</evidence>
<keyword evidence="2" id="KW-1185">Reference proteome</keyword>
<sequence length="159" mass="17466">MAPLTDEHLRRLGAIAEADREGLFSRNPHLAVYRDRILLTALCQGAALHFVNGTNGVKDLDVYTFYAEDPGVGYPYRRRGVEDFGESDLGRHPDDHAFRGRRVDLLGRTLKVACSADPVAAVRSYLRAGATATAKELAKKAVVVIEPVQKLGQVVWPPD</sequence>
<dbReference type="EMBL" id="BPRH01000450">
    <property type="protein sequence ID" value="GJF09576.1"/>
    <property type="molecule type" value="Genomic_DNA"/>
</dbReference>
<protein>
    <submittedName>
        <fullName evidence="1">Uncharacterized protein</fullName>
    </submittedName>
</protein>
<proteinExistence type="predicted"/>
<reference evidence="1 2" key="1">
    <citation type="submission" date="2021-08" db="EMBL/GenBank/DDBJ databases">
        <title>Draft genome sequence of Mycolicibacterium sp. NGTWS1702 strain.</title>
        <authorList>
            <person name="Matsumoto M."/>
            <person name="Tang B.C.C."/>
            <person name="Machida Y."/>
            <person name="Matoyama H."/>
            <person name="Kishihara T."/>
            <person name="Sato S."/>
            <person name="Kondo I."/>
            <person name="Sano M."/>
            <person name="Kato G."/>
        </authorList>
    </citation>
    <scope>NUCLEOTIDE SEQUENCE [LARGE SCALE GENOMIC DNA]</scope>
    <source>
        <strain evidence="1 2">NGTWSNA01</strain>
    </source>
</reference>
<dbReference type="Proteomes" id="UP001060504">
    <property type="component" value="Unassembled WGS sequence"/>
</dbReference>